<keyword evidence="1" id="KW-0812">Transmembrane</keyword>
<feature type="transmembrane region" description="Helical" evidence="1">
    <location>
        <begin position="15"/>
        <end position="35"/>
    </location>
</feature>
<name>A0A2W5M8C4_ANCNO</name>
<evidence type="ECO:0000313" key="2">
    <source>
        <dbReference type="EMBL" id="PZQ13653.1"/>
    </source>
</evidence>
<dbReference type="EMBL" id="QFPN01000007">
    <property type="protein sequence ID" value="PZQ13653.1"/>
    <property type="molecule type" value="Genomic_DNA"/>
</dbReference>
<organism evidence="2 3">
    <name type="scientific">Ancylobacter novellus</name>
    <name type="common">Thiobacillus novellus</name>
    <dbReference type="NCBI Taxonomy" id="921"/>
    <lineage>
        <taxon>Bacteria</taxon>
        <taxon>Pseudomonadati</taxon>
        <taxon>Pseudomonadota</taxon>
        <taxon>Alphaproteobacteria</taxon>
        <taxon>Hyphomicrobiales</taxon>
        <taxon>Xanthobacteraceae</taxon>
        <taxon>Ancylobacter</taxon>
    </lineage>
</organism>
<reference evidence="2 3" key="1">
    <citation type="submission" date="2017-08" db="EMBL/GenBank/DDBJ databases">
        <title>Infants hospitalized years apart are colonized by the same room-sourced microbial strains.</title>
        <authorList>
            <person name="Brooks B."/>
            <person name="Olm M.R."/>
            <person name="Firek B.A."/>
            <person name="Baker R."/>
            <person name="Thomas B.C."/>
            <person name="Morowitz M.J."/>
            <person name="Banfield J.F."/>
        </authorList>
    </citation>
    <scope>NUCLEOTIDE SEQUENCE [LARGE SCALE GENOMIC DNA]</scope>
    <source>
        <strain evidence="2">S2_005_003_R2_43</strain>
    </source>
</reference>
<protein>
    <submittedName>
        <fullName evidence="2">Uncharacterized protein</fullName>
    </submittedName>
</protein>
<evidence type="ECO:0000256" key="1">
    <source>
        <dbReference type="SAM" id="Phobius"/>
    </source>
</evidence>
<keyword evidence="1" id="KW-0472">Membrane</keyword>
<gene>
    <name evidence="2" type="ORF">DI565_14015</name>
</gene>
<evidence type="ECO:0000313" key="3">
    <source>
        <dbReference type="Proteomes" id="UP000249577"/>
    </source>
</evidence>
<dbReference type="AlphaFoldDB" id="A0A2W5M8C4"/>
<sequence>MPRKKETPENRAKELGQILTALEISICIIAVVGFANKPRRISLVVGHLRGLANQALYQTDGPDPTTLDRLADQIEIGHEATS</sequence>
<accession>A0A2W5M8C4</accession>
<proteinExistence type="predicted"/>
<keyword evidence="1" id="KW-1133">Transmembrane helix</keyword>
<dbReference type="Proteomes" id="UP000249577">
    <property type="component" value="Unassembled WGS sequence"/>
</dbReference>
<comment type="caution">
    <text evidence="2">The sequence shown here is derived from an EMBL/GenBank/DDBJ whole genome shotgun (WGS) entry which is preliminary data.</text>
</comment>